<dbReference type="InterPro" id="IPR000270">
    <property type="entry name" value="PB1_dom"/>
</dbReference>
<reference evidence="5" key="1">
    <citation type="submission" date="2024-02" db="UniProtKB">
        <authorList>
            <consortium name="WormBaseParasite"/>
        </authorList>
    </citation>
    <scope>IDENTIFICATION</scope>
</reference>
<dbReference type="SMART" id="SM00666">
    <property type="entry name" value="PB1"/>
    <property type="match status" value="1"/>
</dbReference>
<dbReference type="SUPFAM" id="SSF54277">
    <property type="entry name" value="CAD &amp; PB1 domains"/>
    <property type="match status" value="1"/>
</dbReference>
<dbReference type="InterPro" id="IPR001478">
    <property type="entry name" value="PDZ"/>
</dbReference>
<dbReference type="Gene3D" id="2.30.42.10">
    <property type="match status" value="1"/>
</dbReference>
<dbReference type="Pfam" id="PF00595">
    <property type="entry name" value="PDZ"/>
    <property type="match status" value="1"/>
</dbReference>
<dbReference type="WBParaSite" id="MBELARI_LOCUS4704">
    <property type="protein sequence ID" value="MBELARI_LOCUS4704"/>
    <property type="gene ID" value="MBELARI_LOCUS4704"/>
</dbReference>
<dbReference type="PANTHER" id="PTHR14102:SF11">
    <property type="entry name" value="LD29223P"/>
    <property type="match status" value="1"/>
</dbReference>
<evidence type="ECO:0000256" key="1">
    <source>
        <dbReference type="SAM" id="MobiDB-lite"/>
    </source>
</evidence>
<keyword evidence="4" id="KW-1185">Reference proteome</keyword>
<dbReference type="SMART" id="SM00228">
    <property type="entry name" value="PDZ"/>
    <property type="match status" value="1"/>
</dbReference>
<dbReference type="InterPro" id="IPR053793">
    <property type="entry name" value="PB1-like"/>
</dbReference>
<sequence>MSCPFPPETSSVPSPSSPYCTLKSYRSKSSTNSTTDTSYDEEVFVTIKSKFGSEFRRVSLKVSDRTTFPTCSEFTELIFLLHGLTEEQRKTVHIAYTTADGSNLPISNDENLRKAVFDSPKVLRLLVQNRAESLEERFGYGLRNSVMRKKRQISISNPQDFRRVSSIIDTDILPPEVIRVRLCKFHTNLPLGFFIRDGLSERLTNWGPTPVPSIFISRLLPSGLAASTNLLHEGDEILEVNGIDVYGKTLDQVTDIMIANATNLVLTVRPAHTLALNTMPRLAYAPPPYPSQFSPMSLPENLPMPPIYSQAFDSSLRFTNRGSPIGFCNPREIYRMSDKFSRASLNTASTSSAGSSGVRSGGSMGETRGNDYSRSLRPKNAPLTTIHDLPHHLPPTQHMPPPMLGPHPIVPVRRIPRPFSMHTDGFVPQHKQVPIEAYRYSTVFDRF</sequence>
<dbReference type="Pfam" id="PF00564">
    <property type="entry name" value="PB1"/>
    <property type="match status" value="1"/>
</dbReference>
<dbReference type="AlphaFoldDB" id="A0AAF3FCJ7"/>
<evidence type="ECO:0000259" key="3">
    <source>
        <dbReference type="PROSITE" id="PS51745"/>
    </source>
</evidence>
<evidence type="ECO:0000259" key="2">
    <source>
        <dbReference type="PROSITE" id="PS50106"/>
    </source>
</evidence>
<dbReference type="CDD" id="cd06718">
    <property type="entry name" value="PDZ_Par6-like"/>
    <property type="match status" value="1"/>
</dbReference>
<feature type="compositionally biased region" description="Low complexity" evidence="1">
    <location>
        <begin position="345"/>
        <end position="358"/>
    </location>
</feature>
<dbReference type="SUPFAM" id="SSF50156">
    <property type="entry name" value="PDZ domain-like"/>
    <property type="match status" value="1"/>
</dbReference>
<dbReference type="InterPro" id="IPR036034">
    <property type="entry name" value="PDZ_sf"/>
</dbReference>
<dbReference type="InterPro" id="IPR051741">
    <property type="entry name" value="PAR6_homolog"/>
</dbReference>
<proteinExistence type="predicted"/>
<organism evidence="4 5">
    <name type="scientific">Mesorhabditis belari</name>
    <dbReference type="NCBI Taxonomy" id="2138241"/>
    <lineage>
        <taxon>Eukaryota</taxon>
        <taxon>Metazoa</taxon>
        <taxon>Ecdysozoa</taxon>
        <taxon>Nematoda</taxon>
        <taxon>Chromadorea</taxon>
        <taxon>Rhabditida</taxon>
        <taxon>Rhabditina</taxon>
        <taxon>Rhabditomorpha</taxon>
        <taxon>Rhabditoidea</taxon>
        <taxon>Rhabditidae</taxon>
        <taxon>Mesorhabditinae</taxon>
        <taxon>Mesorhabditis</taxon>
    </lineage>
</organism>
<feature type="region of interest" description="Disordered" evidence="1">
    <location>
        <begin position="345"/>
        <end position="383"/>
    </location>
</feature>
<accession>A0AAF3FCJ7</accession>
<protein>
    <submittedName>
        <fullName evidence="5">Uncharacterized protein</fullName>
    </submittedName>
</protein>
<evidence type="ECO:0000313" key="4">
    <source>
        <dbReference type="Proteomes" id="UP000887575"/>
    </source>
</evidence>
<evidence type="ECO:0000313" key="5">
    <source>
        <dbReference type="WBParaSite" id="MBELARI_LOCUS4704"/>
    </source>
</evidence>
<dbReference type="PROSITE" id="PS50106">
    <property type="entry name" value="PDZ"/>
    <property type="match status" value="1"/>
</dbReference>
<dbReference type="Gene3D" id="3.10.20.90">
    <property type="entry name" value="Phosphatidylinositol 3-kinase Catalytic Subunit, Chain A, domain 1"/>
    <property type="match status" value="1"/>
</dbReference>
<feature type="domain" description="PB1" evidence="3">
    <location>
        <begin position="44"/>
        <end position="130"/>
    </location>
</feature>
<feature type="domain" description="PDZ" evidence="2">
    <location>
        <begin position="179"/>
        <end position="272"/>
    </location>
</feature>
<name>A0AAF3FCJ7_9BILA</name>
<dbReference type="GO" id="GO:0007098">
    <property type="term" value="P:centrosome cycle"/>
    <property type="evidence" value="ECO:0007669"/>
    <property type="project" value="TreeGrafter"/>
</dbReference>
<dbReference type="Proteomes" id="UP000887575">
    <property type="component" value="Unassembled WGS sequence"/>
</dbReference>
<dbReference type="PANTHER" id="PTHR14102">
    <property type="entry name" value="PAR-6-RELATED"/>
    <property type="match status" value="1"/>
</dbReference>
<dbReference type="PROSITE" id="PS51745">
    <property type="entry name" value="PB1"/>
    <property type="match status" value="1"/>
</dbReference>